<accession>A0A240EWU2</accession>
<dbReference type="RefSeq" id="YP_009784158.1">
    <property type="nucleotide sequence ID" value="NC_047741.1"/>
</dbReference>
<sequence length="219" mass="24162">MQGVNPIMIGRNAQAPLVSESQGQPTTTFVADNQPVNPLAAMIAAQQTQTMAALAPQEQVVTTQAVVQQAGGCQMYFQVRQIVKVVLDMPWDMISDKFDVAFISKVGELVVADLPPMYDSTHDTFVLRPGTDSRVVGRVAPEYAQHWRQSITARPDSGKSEVPEEYVEAPVKSEPAKEEVVLEDTTDYRAMSANQRKALRRKMMDSGIAYEDLPEGLKH</sequence>
<evidence type="ECO:0000313" key="1">
    <source>
        <dbReference type="EMBL" id="APD18132.1"/>
    </source>
</evidence>
<name>A0A240EWU2_9CAUD</name>
<dbReference type="GeneID" id="54974153"/>
<keyword evidence="2" id="KW-1185">Reference proteome</keyword>
<protein>
    <submittedName>
        <fullName evidence="1">Uncharacterized protein</fullName>
    </submittedName>
</protein>
<dbReference type="Proteomes" id="UP000225149">
    <property type="component" value="Segment"/>
</dbReference>
<reference evidence="1 2" key="1">
    <citation type="journal article" date="2017" name="PLoS ONE">
        <title>Environmental bacteriophages active on biofilms and planktonic forms of toxigenic Vibrio cholerae: Potential relevance in cholera epidemiology.</title>
        <authorList>
            <person name="Naser I.B."/>
            <person name="Hoque M.M."/>
            <person name="Abdullah A."/>
            <person name="Bari S.M.N."/>
            <person name="Ghosh A.N."/>
            <person name="Faruque S.M."/>
        </authorList>
    </citation>
    <scope>NUCLEOTIDE SEQUENCE [LARGE SCALE GENOMIC DNA]</scope>
</reference>
<organism evidence="1 2">
    <name type="scientific">Vibrio phage JSF7</name>
    <dbReference type="NCBI Taxonomy" id="1292086"/>
    <lineage>
        <taxon>Viruses</taxon>
        <taxon>Duplodnaviria</taxon>
        <taxon>Heunggongvirae</taxon>
        <taxon>Uroviricota</taxon>
        <taxon>Caudoviricetes</taxon>
        <taxon>Autographivirales</taxon>
        <taxon>Tawavirus</taxon>
        <taxon>Tawavirus JSF7</taxon>
    </lineage>
</organism>
<evidence type="ECO:0000313" key="2">
    <source>
        <dbReference type="Proteomes" id="UP000225149"/>
    </source>
</evidence>
<dbReference type="KEGG" id="vg:54974153"/>
<dbReference type="EMBL" id="KY065149">
    <property type="protein sequence ID" value="APD18132.1"/>
    <property type="molecule type" value="Genomic_DNA"/>
</dbReference>
<proteinExistence type="predicted"/>